<dbReference type="EMBL" id="JAAKZF010000003">
    <property type="protein sequence ID" value="NGO50477.1"/>
    <property type="molecule type" value="Genomic_DNA"/>
</dbReference>
<proteinExistence type="predicted"/>
<evidence type="ECO:0000313" key="2">
    <source>
        <dbReference type="Proteomes" id="UP001642900"/>
    </source>
</evidence>
<comment type="caution">
    <text evidence="1">The sequence shown here is derived from an EMBL/GenBank/DDBJ whole genome shotgun (WGS) entry which is preliminary data.</text>
</comment>
<name>A0A6G4W8K7_9HYPH</name>
<gene>
    <name evidence="1" type="ORF">G6N73_04655</name>
</gene>
<keyword evidence="2" id="KW-1185">Reference proteome</keyword>
<accession>A0A6G4W8K7</accession>
<organism evidence="1 2">
    <name type="scientific">Allomesorhizobium camelthorni</name>
    <dbReference type="NCBI Taxonomy" id="475069"/>
    <lineage>
        <taxon>Bacteria</taxon>
        <taxon>Pseudomonadati</taxon>
        <taxon>Pseudomonadota</taxon>
        <taxon>Alphaproteobacteria</taxon>
        <taxon>Hyphomicrobiales</taxon>
        <taxon>Phyllobacteriaceae</taxon>
        <taxon>Allomesorhizobium</taxon>
    </lineage>
</organism>
<dbReference type="Proteomes" id="UP001642900">
    <property type="component" value="Unassembled WGS sequence"/>
</dbReference>
<protein>
    <submittedName>
        <fullName evidence="1">Uncharacterized protein</fullName>
    </submittedName>
</protein>
<dbReference type="AlphaFoldDB" id="A0A6G4W8K7"/>
<reference evidence="1 2" key="1">
    <citation type="submission" date="2020-02" db="EMBL/GenBank/DDBJ databases">
        <title>Genome sequence of strain CCNWXJ40-4.</title>
        <authorList>
            <person name="Gao J."/>
            <person name="Sun J."/>
        </authorList>
    </citation>
    <scope>NUCLEOTIDE SEQUENCE [LARGE SCALE GENOMIC DNA]</scope>
    <source>
        <strain evidence="1 2">CCNWXJ 40-4</strain>
    </source>
</reference>
<sequence length="183" mass="20062">MTKSAKWTGTKQRDDLKTCPFCATKPVQQVRLAGSDTDMQFRIGCSNSFCFVEPNTPPFAALNDAEWAWQDREAEARLVMTEAAKHTPGTWTAYESAGFKGEWGVQTDDPAMVEAGDEIIVYPSLSEEYARLIAAAPDMLAVLRDFVSETRAYSSPECEECEIVGPLLRAADAAIAKAEARPS</sequence>
<dbReference type="RefSeq" id="WP_165024016.1">
    <property type="nucleotide sequence ID" value="NZ_JAAKZF010000003.1"/>
</dbReference>
<evidence type="ECO:0000313" key="1">
    <source>
        <dbReference type="EMBL" id="NGO50477.1"/>
    </source>
</evidence>